<sequence length="63" mass="7033">MTHQLGLFGHLSRSLRLTEKRIEEETAVAGKRKRGPAVAAPEGQRGRAWLQLLARSGLIFRLP</sequence>
<dbReference type="AlphaFoldDB" id="A0A2K2CRQ9"/>
<reference evidence="1" key="2">
    <citation type="submission" date="2017-06" db="EMBL/GenBank/DDBJ databases">
        <title>WGS assembly of Brachypodium distachyon.</title>
        <authorList>
            <consortium name="The International Brachypodium Initiative"/>
            <person name="Lucas S."/>
            <person name="Harmon-Smith M."/>
            <person name="Lail K."/>
            <person name="Tice H."/>
            <person name="Grimwood J."/>
            <person name="Bruce D."/>
            <person name="Barry K."/>
            <person name="Shu S."/>
            <person name="Lindquist E."/>
            <person name="Wang M."/>
            <person name="Pitluck S."/>
            <person name="Vogel J.P."/>
            <person name="Garvin D.F."/>
            <person name="Mockler T.C."/>
            <person name="Schmutz J."/>
            <person name="Rokhsar D."/>
            <person name="Bevan M.W."/>
        </authorList>
    </citation>
    <scope>NUCLEOTIDE SEQUENCE</scope>
    <source>
        <strain evidence="1">Bd21</strain>
    </source>
</reference>
<dbReference type="EMBL" id="CM000883">
    <property type="protein sequence ID" value="PNT64719.1"/>
    <property type="molecule type" value="Genomic_DNA"/>
</dbReference>
<dbReference type="EnsemblPlants" id="PNT64719">
    <property type="protein sequence ID" value="PNT64719"/>
    <property type="gene ID" value="BRADI_4g32023v3"/>
</dbReference>
<keyword evidence="3" id="KW-1185">Reference proteome</keyword>
<evidence type="ECO:0000313" key="1">
    <source>
        <dbReference type="EMBL" id="PNT64719.1"/>
    </source>
</evidence>
<reference evidence="2" key="3">
    <citation type="submission" date="2018-08" db="UniProtKB">
        <authorList>
            <consortium name="EnsemblPlants"/>
        </authorList>
    </citation>
    <scope>IDENTIFICATION</scope>
    <source>
        <strain evidence="2">cv. Bd21</strain>
    </source>
</reference>
<organism evidence="1">
    <name type="scientific">Brachypodium distachyon</name>
    <name type="common">Purple false brome</name>
    <name type="synonym">Trachynia distachya</name>
    <dbReference type="NCBI Taxonomy" id="15368"/>
    <lineage>
        <taxon>Eukaryota</taxon>
        <taxon>Viridiplantae</taxon>
        <taxon>Streptophyta</taxon>
        <taxon>Embryophyta</taxon>
        <taxon>Tracheophyta</taxon>
        <taxon>Spermatophyta</taxon>
        <taxon>Magnoliopsida</taxon>
        <taxon>Liliopsida</taxon>
        <taxon>Poales</taxon>
        <taxon>Poaceae</taxon>
        <taxon>BOP clade</taxon>
        <taxon>Pooideae</taxon>
        <taxon>Stipodae</taxon>
        <taxon>Brachypodieae</taxon>
        <taxon>Brachypodium</taxon>
    </lineage>
</organism>
<proteinExistence type="predicted"/>
<dbReference type="Gramene" id="PNT64719">
    <property type="protein sequence ID" value="PNT64719"/>
    <property type="gene ID" value="BRADI_4g32023v3"/>
</dbReference>
<gene>
    <name evidence="1" type="ORF">BRADI_4g32023v3</name>
</gene>
<protein>
    <submittedName>
        <fullName evidence="1 2">Uncharacterized protein</fullName>
    </submittedName>
</protein>
<evidence type="ECO:0000313" key="2">
    <source>
        <dbReference type="EnsemblPlants" id="PNT64719"/>
    </source>
</evidence>
<evidence type="ECO:0000313" key="3">
    <source>
        <dbReference type="Proteomes" id="UP000008810"/>
    </source>
</evidence>
<name>A0A2K2CRQ9_BRADI</name>
<dbReference type="InParanoid" id="A0A2K2CRQ9"/>
<accession>A0A2K2CRQ9</accession>
<reference evidence="1 2" key="1">
    <citation type="journal article" date="2010" name="Nature">
        <title>Genome sequencing and analysis of the model grass Brachypodium distachyon.</title>
        <authorList>
            <consortium name="International Brachypodium Initiative"/>
        </authorList>
    </citation>
    <scope>NUCLEOTIDE SEQUENCE [LARGE SCALE GENOMIC DNA]</scope>
    <source>
        <strain evidence="1 2">Bd21</strain>
    </source>
</reference>
<dbReference type="Proteomes" id="UP000008810">
    <property type="component" value="Chromosome 4"/>
</dbReference>